<proteinExistence type="predicted"/>
<feature type="transmembrane region" description="Helical" evidence="1">
    <location>
        <begin position="50"/>
        <end position="69"/>
    </location>
</feature>
<evidence type="ECO:0000313" key="3">
    <source>
        <dbReference type="Proteomes" id="UP001158067"/>
    </source>
</evidence>
<sequence length="122" mass="14341">MFAGGLILSITLMAFSVWLFRSERLGWPNDELDEPIDQDYRSRRRRGRRVVNALFFLCGLLILLATWATPDNRTWWITGWMSATLVLLTILVFAGFDVLRTLLHHRRRIHRLSKKRRGSDSQ</sequence>
<dbReference type="RefSeq" id="WP_283435333.1">
    <property type="nucleotide sequence ID" value="NZ_CAWLDM010000001.1"/>
</dbReference>
<protein>
    <recommendedName>
        <fullName evidence="4">Transmembrane protein</fullName>
    </recommendedName>
</protein>
<accession>A0ABY1QT62</accession>
<gene>
    <name evidence="2" type="ORF">SAMN06265222_12280</name>
</gene>
<keyword evidence="1" id="KW-1133">Transmembrane helix</keyword>
<feature type="transmembrane region" description="Helical" evidence="1">
    <location>
        <begin position="75"/>
        <end position="99"/>
    </location>
</feature>
<name>A0ABY1QT62_9BACT</name>
<keyword evidence="1" id="KW-0812">Transmembrane</keyword>
<evidence type="ECO:0008006" key="4">
    <source>
        <dbReference type="Google" id="ProtNLM"/>
    </source>
</evidence>
<dbReference type="EMBL" id="FXUG01000022">
    <property type="protein sequence ID" value="SMP77062.1"/>
    <property type="molecule type" value="Genomic_DNA"/>
</dbReference>
<reference evidence="2 3" key="1">
    <citation type="submission" date="2017-05" db="EMBL/GenBank/DDBJ databases">
        <authorList>
            <person name="Varghese N."/>
            <person name="Submissions S."/>
        </authorList>
    </citation>
    <scope>NUCLEOTIDE SEQUENCE [LARGE SCALE GENOMIC DNA]</scope>
    <source>
        <strain evidence="2 3">DSM 25457</strain>
    </source>
</reference>
<keyword evidence="1" id="KW-0472">Membrane</keyword>
<evidence type="ECO:0000313" key="2">
    <source>
        <dbReference type="EMBL" id="SMP77062.1"/>
    </source>
</evidence>
<comment type="caution">
    <text evidence="2">The sequence shown here is derived from an EMBL/GenBank/DDBJ whole genome shotgun (WGS) entry which is preliminary data.</text>
</comment>
<dbReference type="Proteomes" id="UP001158067">
    <property type="component" value="Unassembled WGS sequence"/>
</dbReference>
<organism evidence="2 3">
    <name type="scientific">Neorhodopirellula lusitana</name>
    <dbReference type="NCBI Taxonomy" id="445327"/>
    <lineage>
        <taxon>Bacteria</taxon>
        <taxon>Pseudomonadati</taxon>
        <taxon>Planctomycetota</taxon>
        <taxon>Planctomycetia</taxon>
        <taxon>Pirellulales</taxon>
        <taxon>Pirellulaceae</taxon>
        <taxon>Neorhodopirellula</taxon>
    </lineage>
</organism>
<feature type="transmembrane region" description="Helical" evidence="1">
    <location>
        <begin position="6"/>
        <end position="22"/>
    </location>
</feature>
<evidence type="ECO:0000256" key="1">
    <source>
        <dbReference type="SAM" id="Phobius"/>
    </source>
</evidence>
<keyword evidence="3" id="KW-1185">Reference proteome</keyword>